<sequence>MTYSGAVNLVSALPSTLSPSSSFILPGAQLAIDLTTPVRPASSLKESPYPNYYFSELHPEDGTEPGLTANFPKLVDAAEPVPVQATVTT</sequence>
<organism evidence="1 2">
    <name type="scientific">[Torrubiella] hemipterigena</name>
    <dbReference type="NCBI Taxonomy" id="1531966"/>
    <lineage>
        <taxon>Eukaryota</taxon>
        <taxon>Fungi</taxon>
        <taxon>Dikarya</taxon>
        <taxon>Ascomycota</taxon>
        <taxon>Pezizomycotina</taxon>
        <taxon>Sordariomycetes</taxon>
        <taxon>Hypocreomycetidae</taxon>
        <taxon>Hypocreales</taxon>
        <taxon>Clavicipitaceae</taxon>
        <taxon>Clavicipitaceae incertae sedis</taxon>
        <taxon>'Torrubiella' clade</taxon>
    </lineage>
</organism>
<name>A0A0A1TLR8_9HYPO</name>
<reference evidence="1 2" key="1">
    <citation type="journal article" date="2015" name="Genome Announc.">
        <title>Draft Genome Sequence and Gene Annotation of the Entomopathogenic Fungus Verticillium hemipterigenum.</title>
        <authorList>
            <person name="Horn F."/>
            <person name="Habel A."/>
            <person name="Scharf D.H."/>
            <person name="Dworschak J."/>
            <person name="Brakhage A.A."/>
            <person name="Guthke R."/>
            <person name="Hertweck C."/>
            <person name="Linde J."/>
        </authorList>
    </citation>
    <scope>NUCLEOTIDE SEQUENCE [LARGE SCALE GENOMIC DNA]</scope>
</reference>
<dbReference type="AlphaFoldDB" id="A0A0A1TLR8"/>
<protein>
    <submittedName>
        <fullName evidence="1">Uncharacterized protein</fullName>
    </submittedName>
</protein>
<keyword evidence="2" id="KW-1185">Reference proteome</keyword>
<accession>A0A0A1TLR8</accession>
<dbReference type="Proteomes" id="UP000039046">
    <property type="component" value="Unassembled WGS sequence"/>
</dbReference>
<dbReference type="EMBL" id="CDHN01000004">
    <property type="protein sequence ID" value="CEJ91778.1"/>
    <property type="molecule type" value="Genomic_DNA"/>
</dbReference>
<dbReference type="HOGENOM" id="CLU_2456340_0_0_1"/>
<gene>
    <name evidence="1" type="ORF">VHEMI07470</name>
</gene>
<proteinExistence type="predicted"/>
<evidence type="ECO:0000313" key="2">
    <source>
        <dbReference type="Proteomes" id="UP000039046"/>
    </source>
</evidence>
<evidence type="ECO:0000313" key="1">
    <source>
        <dbReference type="EMBL" id="CEJ91778.1"/>
    </source>
</evidence>